<name>A0A3G9J1I6_9ACTN</name>
<dbReference type="AlphaFoldDB" id="A0A3G9J1I6"/>
<dbReference type="InterPro" id="IPR024787">
    <property type="entry name" value="EcsC"/>
</dbReference>
<keyword evidence="2" id="KW-1185">Reference proteome</keyword>
<sequence>MSRRTNYAKAIGGALAPKAIELAPGATASVIQAALHRAIVGVGPLPGAAESAERQLVRNDGDVNRAISDLIRIHVAMAGTAGFATNIGGLVTVAVTLPANLTGLAVIESRLVACIAHLRGYDINDPRVRNAILMAELGDERVRKQIKAKKLPGTPMAVATAPAYDPNLDRVVAAEVAAEMLTAIAGKRLATTIGKHVPIIGGAVGASTDGWETYQIGRYARREFLPRPKA</sequence>
<dbReference type="KEGG" id="nbe:Back2_16210"/>
<dbReference type="Proteomes" id="UP000271573">
    <property type="component" value="Chromosome"/>
</dbReference>
<dbReference type="EMBL" id="AP019307">
    <property type="protein sequence ID" value="BBH17334.1"/>
    <property type="molecule type" value="Genomic_DNA"/>
</dbReference>
<proteinExistence type="predicted"/>
<dbReference type="RefSeq" id="WP_125568414.1">
    <property type="nucleotide sequence ID" value="NZ_AP019307.1"/>
</dbReference>
<gene>
    <name evidence="1" type="ORF">Back2_16210</name>
</gene>
<organism evidence="1 2">
    <name type="scientific">Nocardioides baekrokdamisoli</name>
    <dbReference type="NCBI Taxonomy" id="1804624"/>
    <lineage>
        <taxon>Bacteria</taxon>
        <taxon>Bacillati</taxon>
        <taxon>Actinomycetota</taxon>
        <taxon>Actinomycetes</taxon>
        <taxon>Propionibacteriales</taxon>
        <taxon>Nocardioidaceae</taxon>
        <taxon>Nocardioides</taxon>
    </lineage>
</organism>
<evidence type="ECO:0000313" key="1">
    <source>
        <dbReference type="EMBL" id="BBH17334.1"/>
    </source>
</evidence>
<reference evidence="1 2" key="1">
    <citation type="submission" date="2018-11" db="EMBL/GenBank/DDBJ databases">
        <title>Complete genome sequence of Nocardioides baekrokdamisoli strain KCTC 39748.</title>
        <authorList>
            <person name="Kang S.W."/>
            <person name="Lee K.C."/>
            <person name="Kim K.K."/>
            <person name="Kim J.S."/>
            <person name="Kim D.S."/>
            <person name="Ko S.H."/>
            <person name="Yang S.H."/>
            <person name="Shin Y.K."/>
            <person name="Lee J.S."/>
        </authorList>
    </citation>
    <scope>NUCLEOTIDE SEQUENCE [LARGE SCALE GENOMIC DNA]</scope>
    <source>
        <strain evidence="1 2">KCTC 39748</strain>
    </source>
</reference>
<dbReference type="Pfam" id="PF12787">
    <property type="entry name" value="EcsC"/>
    <property type="match status" value="1"/>
</dbReference>
<evidence type="ECO:0008006" key="3">
    <source>
        <dbReference type="Google" id="ProtNLM"/>
    </source>
</evidence>
<protein>
    <recommendedName>
        <fullName evidence="3">EcsC family protein</fullName>
    </recommendedName>
</protein>
<accession>A0A3G9J1I6</accession>
<dbReference type="OrthoDB" id="1425703at2"/>
<evidence type="ECO:0000313" key="2">
    <source>
        <dbReference type="Proteomes" id="UP000271573"/>
    </source>
</evidence>